<evidence type="ECO:0000313" key="6">
    <source>
        <dbReference type="EMBL" id="EEH63830.1"/>
    </source>
</evidence>
<protein>
    <recommendedName>
        <fullName evidence="3">Nuclease SbcCD subunit C</fullName>
    </recommendedName>
</protein>
<keyword evidence="4" id="KW-0175">Coiled coil</keyword>
<dbReference type="RefSeq" id="WP_006546621.1">
    <property type="nucleotide sequence ID" value="NZ_DS999543.1"/>
</dbReference>
<reference evidence="6 7" key="1">
    <citation type="submission" date="2009-01" db="EMBL/GenBank/DDBJ databases">
        <authorList>
            <person name="Qin X."/>
            <person name="Bachman B."/>
            <person name="Battles P."/>
            <person name="Bell A."/>
            <person name="Bess C."/>
            <person name="Bickham C."/>
            <person name="Chaboub L."/>
            <person name="Chen D."/>
            <person name="Coyle M."/>
            <person name="Deiros D.R."/>
            <person name="Dinh H."/>
            <person name="Forbes L."/>
            <person name="Fowler G."/>
            <person name="Francisco L."/>
            <person name="Fu Q."/>
            <person name="Gubbala S."/>
            <person name="Hale W."/>
            <person name="Han Y."/>
            <person name="Hemphill L."/>
            <person name="Highlander S.K."/>
            <person name="Hirani K."/>
            <person name="Hogues M."/>
            <person name="Jackson L."/>
            <person name="Jakkamsetti A."/>
            <person name="Javaid M."/>
            <person name="Jiang H."/>
            <person name="Korchina V."/>
            <person name="Kovar C."/>
            <person name="Lara F."/>
            <person name="Lee S."/>
            <person name="Mata R."/>
            <person name="Mathew T."/>
            <person name="Moen C."/>
            <person name="Morales K."/>
            <person name="Munidasa M."/>
            <person name="Nazareth L."/>
            <person name="Ngo R."/>
            <person name="Nguyen L."/>
            <person name="Okwuonu G."/>
            <person name="Ongeri F."/>
            <person name="Patil S."/>
            <person name="Petrosino J."/>
            <person name="Pham C."/>
            <person name="Pham P."/>
            <person name="Pu L.-L."/>
            <person name="Puazo M."/>
            <person name="Raj R."/>
            <person name="Reid J."/>
            <person name="Rouhana J."/>
            <person name="Saada N."/>
            <person name="Shang Y."/>
            <person name="Simmons D."/>
            <person name="Thornton R."/>
            <person name="Warren J."/>
            <person name="Weissenberger G."/>
            <person name="Zhang J."/>
            <person name="Zhang L."/>
            <person name="Zhou C."/>
            <person name="Zhu D."/>
            <person name="Muzny D."/>
            <person name="Worley K."/>
            <person name="Gibbs R."/>
        </authorList>
    </citation>
    <scope>NUCLEOTIDE SEQUENCE [LARGE SCALE GENOMIC DNA]</scope>
    <source>
        <strain evidence="6 7">DSM 15436</strain>
    </source>
</reference>
<evidence type="ECO:0000256" key="1">
    <source>
        <dbReference type="ARBA" id="ARBA00006930"/>
    </source>
</evidence>
<organism evidence="6 7">
    <name type="scientific">Gleimia coleocanis DSM 15436</name>
    <dbReference type="NCBI Taxonomy" id="525245"/>
    <lineage>
        <taxon>Bacteria</taxon>
        <taxon>Bacillati</taxon>
        <taxon>Actinomycetota</taxon>
        <taxon>Actinomycetes</taxon>
        <taxon>Actinomycetales</taxon>
        <taxon>Actinomycetaceae</taxon>
        <taxon>Gleimia</taxon>
    </lineage>
</organism>
<keyword evidence="6" id="KW-0540">Nuclease</keyword>
<dbReference type="InterPro" id="IPR027417">
    <property type="entry name" value="P-loop_NTPase"/>
</dbReference>
<evidence type="ECO:0000256" key="4">
    <source>
        <dbReference type="SAM" id="Coils"/>
    </source>
</evidence>
<feature type="coiled-coil region" evidence="4">
    <location>
        <begin position="769"/>
        <end position="799"/>
    </location>
</feature>
<proteinExistence type="inferred from homology"/>
<dbReference type="InterPro" id="IPR038729">
    <property type="entry name" value="Rad50/SbcC_AAA"/>
</dbReference>
<sequence length="983" mass="108272">MRLIELNFAAIGPFPEEHRIRFADFESAGLFLLRGATGSGKSTIIDAVLFALYGEAAIKITSSSLRLRSNFARKEMNSYAELIFEVPSGIYRIQRSPAYVKAGNKNATAATAVLEKLVVVEDEVISREPLAAKPRDVNALIPEIVGIQADQFLQTVVLPQGKFAEFVRATPDARKQLLQQIFKTQHFNTFTEKLKEKARAARAQYEETSLRAQQLTATILGAENNLQDATVISVEVDSLLKNLKAEVSTQTALLHGTKTLLREAKFTYAEVSELKGLQAEFTLVEAEYASLNQRVAEMQELAETIELARQAQPVLSVAEAFEKAQTNLQSLHIRLEAECDYHLEETVNTAWESAEALLTEKTQTEATLTQQLAVIKQLNEKRQTLVNKVAEVAQLKATVSEQEQLLEMAAAPMEQQLKNITELEAEVTQLPLVAEQLTEFKNRLAFVDLADQKRKELVECAELIGTRVRQLESAKRESQVIWERWKENTAGALATQLKDGEACFVCGSVEHPALAMESNCEAVSTQQLAEVAEAENEAKLLLEKTQDKHVQLNTEIAELNKQAGAMRLHLEDGIAEREQLLRDLQAKEAAVLQAKSDYDAALAQLTEIRQQVSLAKVRSEEIQKTITSLEAEIATAEATTLGLSEVDLVAKTQSLSAEVTKLRALVNLLSQLQSLTEIASQTEAELQQALTESVFSSVNEAKQAVEAVEPLDEKLQLVASFHAKHAQVKTRFLELRSVLETVRELPDLEHLKTVISSLQEQQDNFYALQAEATAELKQVQNQAVQLDNLLAELSDLEARNGVVLRLSAFAAGAKTVTGVEIPLSTWVLMERFEAVIAAANPFIASFSGSRFKLVRVDDDANSQARHGGLGIAVYDSETDQQRPSKTLSGGETFYVSLALALGLAEVVSAEAGGIDFRSMLIDEGFGTLDPETLDKVLEGIKKINQSGRTVGIVSHVEELRRRISDGIEVFPRSEGGSTLRVYS</sequence>
<evidence type="ECO:0000256" key="3">
    <source>
        <dbReference type="ARBA" id="ARBA00013368"/>
    </source>
</evidence>
<dbReference type="Pfam" id="PF13476">
    <property type="entry name" value="AAA_23"/>
    <property type="match status" value="1"/>
</dbReference>
<dbReference type="AlphaFoldDB" id="C0VZX1"/>
<comment type="similarity">
    <text evidence="1">Belongs to the SMC family. SbcC subfamily.</text>
</comment>
<dbReference type="Proteomes" id="UP000010301">
    <property type="component" value="Unassembled WGS sequence"/>
</dbReference>
<keyword evidence="6" id="KW-0269">Exonuclease</keyword>
<accession>C0VZX1</accession>
<dbReference type="PANTHER" id="PTHR32114">
    <property type="entry name" value="ABC TRANSPORTER ABCH.3"/>
    <property type="match status" value="1"/>
</dbReference>
<dbReference type="eggNOG" id="COG0419">
    <property type="taxonomic scope" value="Bacteria"/>
</dbReference>
<name>C0VZX1_9ACTO</name>
<dbReference type="EMBL" id="ACFG01000030">
    <property type="protein sequence ID" value="EEH63830.1"/>
    <property type="molecule type" value="Genomic_DNA"/>
</dbReference>
<dbReference type="HOGENOM" id="CLU_004785_2_1_11"/>
<gene>
    <name evidence="6" type="ORF">HMPREF0044_0849</name>
</gene>
<dbReference type="Gene3D" id="3.40.50.300">
    <property type="entry name" value="P-loop containing nucleotide triphosphate hydrolases"/>
    <property type="match status" value="2"/>
</dbReference>
<dbReference type="Pfam" id="PF13558">
    <property type="entry name" value="SbcC_Walker_B"/>
    <property type="match status" value="1"/>
</dbReference>
<feature type="domain" description="Rad50/SbcC-type AAA" evidence="5">
    <location>
        <begin position="11"/>
        <end position="215"/>
    </location>
</feature>
<keyword evidence="7" id="KW-1185">Reference proteome</keyword>
<keyword evidence="6" id="KW-0378">Hydrolase</keyword>
<feature type="coiled-coil region" evidence="4">
    <location>
        <begin position="524"/>
        <end position="639"/>
    </location>
</feature>
<feature type="coiled-coil region" evidence="4">
    <location>
        <begin position="274"/>
        <end position="308"/>
    </location>
</feature>
<feature type="coiled-coil region" evidence="4">
    <location>
        <begin position="665"/>
        <end position="692"/>
    </location>
</feature>
<dbReference type="SUPFAM" id="SSF52540">
    <property type="entry name" value="P-loop containing nucleoside triphosphate hydrolases"/>
    <property type="match status" value="1"/>
</dbReference>
<evidence type="ECO:0000313" key="7">
    <source>
        <dbReference type="Proteomes" id="UP000010301"/>
    </source>
</evidence>
<dbReference type="PANTHER" id="PTHR32114:SF2">
    <property type="entry name" value="ABC TRANSPORTER ABCH.3"/>
    <property type="match status" value="1"/>
</dbReference>
<dbReference type="STRING" id="525245.HMPREF0044_0849"/>
<comment type="caution">
    <text evidence="6">The sequence shown here is derived from an EMBL/GenBank/DDBJ whole genome shotgun (WGS) entry which is preliminary data.</text>
</comment>
<evidence type="ECO:0000256" key="2">
    <source>
        <dbReference type="ARBA" id="ARBA00011322"/>
    </source>
</evidence>
<dbReference type="GO" id="GO:0004527">
    <property type="term" value="F:exonuclease activity"/>
    <property type="evidence" value="ECO:0007669"/>
    <property type="project" value="UniProtKB-KW"/>
</dbReference>
<dbReference type="OrthoDB" id="9795626at2"/>
<comment type="subunit">
    <text evidence="2">Heterodimer of SbcC and SbcD.</text>
</comment>
<feature type="coiled-coil region" evidence="4">
    <location>
        <begin position="191"/>
        <end position="218"/>
    </location>
</feature>
<evidence type="ECO:0000259" key="5">
    <source>
        <dbReference type="Pfam" id="PF13476"/>
    </source>
</evidence>